<feature type="compositionally biased region" description="Basic residues" evidence="1">
    <location>
        <begin position="1"/>
        <end position="13"/>
    </location>
</feature>
<dbReference type="RefSeq" id="WP_253860227.1">
    <property type="nucleotide sequence ID" value="NZ_AUBJ02000001.1"/>
</dbReference>
<evidence type="ECO:0000313" key="2">
    <source>
        <dbReference type="EMBL" id="MCP2332954.1"/>
    </source>
</evidence>
<sequence length="110" mass="12046">MKQRAKAQKQLRKAAKEARAELAKQNRPRRRRWPWVLAALVAAGAAAVAASKRQEEELFLAEADLSPEPSEAESDRKRQGDPLANGVTDASRNGSGESANSDTGEHSRKR</sequence>
<feature type="compositionally biased region" description="Basic and acidic residues" evidence="1">
    <location>
        <begin position="14"/>
        <end position="24"/>
    </location>
</feature>
<evidence type="ECO:0000313" key="3">
    <source>
        <dbReference type="Proteomes" id="UP000791080"/>
    </source>
</evidence>
<proteinExistence type="predicted"/>
<comment type="caution">
    <text evidence="2">The sequence shown here is derived from an EMBL/GenBank/DDBJ whole genome shotgun (WGS) entry which is preliminary data.</text>
</comment>
<dbReference type="EMBL" id="AUBJ02000001">
    <property type="protein sequence ID" value="MCP2332954.1"/>
    <property type="molecule type" value="Genomic_DNA"/>
</dbReference>
<reference evidence="2 3" key="2">
    <citation type="submission" date="2022-06" db="EMBL/GenBank/DDBJ databases">
        <title>Genomic Encyclopedia of Type Strains, Phase I: the one thousand microbial genomes (KMG-I) project.</title>
        <authorList>
            <person name="Kyrpides N."/>
        </authorList>
    </citation>
    <scope>NUCLEOTIDE SEQUENCE [LARGE SCALE GENOMIC DNA]</scope>
    <source>
        <strain evidence="2 3">DSM 43889</strain>
    </source>
</reference>
<gene>
    <name evidence="2" type="ORF">G443_003224</name>
</gene>
<feature type="region of interest" description="Disordered" evidence="1">
    <location>
        <begin position="1"/>
        <end position="29"/>
    </location>
</feature>
<protein>
    <submittedName>
        <fullName evidence="2">Uncharacterized protein</fullName>
    </submittedName>
</protein>
<dbReference type="Proteomes" id="UP000791080">
    <property type="component" value="Unassembled WGS sequence"/>
</dbReference>
<keyword evidence="3" id="KW-1185">Reference proteome</keyword>
<feature type="region of interest" description="Disordered" evidence="1">
    <location>
        <begin position="60"/>
        <end position="110"/>
    </location>
</feature>
<feature type="compositionally biased region" description="Polar residues" evidence="1">
    <location>
        <begin position="88"/>
        <end position="102"/>
    </location>
</feature>
<evidence type="ECO:0000256" key="1">
    <source>
        <dbReference type="SAM" id="MobiDB-lite"/>
    </source>
</evidence>
<accession>A0ABT1JL99</accession>
<name>A0ABT1JL99_ACTCY</name>
<organism evidence="2 3">
    <name type="scientific">Actinoalloteichus caeruleus DSM 43889</name>
    <dbReference type="NCBI Taxonomy" id="1120930"/>
    <lineage>
        <taxon>Bacteria</taxon>
        <taxon>Bacillati</taxon>
        <taxon>Actinomycetota</taxon>
        <taxon>Actinomycetes</taxon>
        <taxon>Pseudonocardiales</taxon>
        <taxon>Pseudonocardiaceae</taxon>
        <taxon>Actinoalloteichus</taxon>
        <taxon>Actinoalloteichus cyanogriseus</taxon>
    </lineage>
</organism>
<reference evidence="2 3" key="1">
    <citation type="submission" date="2013-07" db="EMBL/GenBank/DDBJ databases">
        <authorList>
            <consortium name="DOE Joint Genome Institute"/>
            <person name="Reeve W."/>
            <person name="Huntemann M."/>
            <person name="Han J."/>
            <person name="Chen A."/>
            <person name="Kyrpides N."/>
            <person name="Mavromatis K."/>
            <person name="Markowitz V."/>
            <person name="Palaniappan K."/>
            <person name="Ivanova N."/>
            <person name="Schaumberg A."/>
            <person name="Pati A."/>
            <person name="Liolios K."/>
            <person name="Nordberg H.P."/>
            <person name="Cantor M.N."/>
            <person name="Hua S.X."/>
            <person name="Woyke T."/>
        </authorList>
    </citation>
    <scope>NUCLEOTIDE SEQUENCE [LARGE SCALE GENOMIC DNA]</scope>
    <source>
        <strain evidence="2 3">DSM 43889</strain>
    </source>
</reference>